<keyword evidence="2" id="KW-0503">Monooxygenase</keyword>
<protein>
    <submittedName>
        <fullName evidence="3">Cytochrome P450</fullName>
    </submittedName>
</protein>
<dbReference type="PROSITE" id="PS00086">
    <property type="entry name" value="CYTOCHROME_P450"/>
    <property type="match status" value="1"/>
</dbReference>
<proteinExistence type="inferred from homology"/>
<dbReference type="PANTHER" id="PTHR46696">
    <property type="entry name" value="P450, PUTATIVE (EUROFUNG)-RELATED"/>
    <property type="match status" value="1"/>
</dbReference>
<dbReference type="GO" id="GO:0020037">
    <property type="term" value="F:heme binding"/>
    <property type="evidence" value="ECO:0007669"/>
    <property type="project" value="InterPro"/>
</dbReference>
<keyword evidence="2" id="KW-0560">Oxidoreductase</keyword>
<sequence>MELSAATPRALVELGDIDLYDPAAYQTADQHATWRTLRQNAPVWFHDRPGATGFWCVTRHADCETVIKDHQTFSSQEGTILASVGVGDAAGGQTITLMDPPRHGTVRGPTMRALGHAVVRDRAPRIRERVRDLVAPCHDGEQDFARLMRRLPMIIAGELMGVPERYWDDIAIWAAACIAPDDPEYALASTPARTLRIAHHELFACFRELIQDRRRSPRQDLISVLISLDALDDREAPVQDWRILLNCYSFILGANTTTPHVASHTLLALVDRPDVWAQLTDPAAVAGLVEEGVRWTSPTHHLVRRVTADTSIGGVSIPEGDWVVAWVASANRDSAVFTDPFTFDIQRAPNRHLGFGGGPHYCVGAPSSRLALSILFEELAAAYTRFDRTGPLVHLQSNWINGLVSMPVQGIPRH</sequence>
<dbReference type="InterPro" id="IPR017972">
    <property type="entry name" value="Cyt_P450_CS"/>
</dbReference>
<evidence type="ECO:0000256" key="2">
    <source>
        <dbReference type="RuleBase" id="RU000461"/>
    </source>
</evidence>
<keyword evidence="4" id="KW-1185">Reference proteome</keyword>
<dbReference type="GO" id="GO:0005506">
    <property type="term" value="F:iron ion binding"/>
    <property type="evidence" value="ECO:0007669"/>
    <property type="project" value="InterPro"/>
</dbReference>
<organism evidence="3 4">
    <name type="scientific">Micromonospora marina</name>
    <dbReference type="NCBI Taxonomy" id="307120"/>
    <lineage>
        <taxon>Bacteria</taxon>
        <taxon>Bacillati</taxon>
        <taxon>Actinomycetota</taxon>
        <taxon>Actinomycetes</taxon>
        <taxon>Micromonosporales</taxon>
        <taxon>Micromonosporaceae</taxon>
        <taxon>Micromonospora</taxon>
    </lineage>
</organism>
<accession>A0A1C5AJX0</accession>
<dbReference type="PRINTS" id="PR00359">
    <property type="entry name" value="BP450"/>
</dbReference>
<keyword evidence="2" id="KW-0349">Heme</keyword>
<evidence type="ECO:0000256" key="1">
    <source>
        <dbReference type="ARBA" id="ARBA00010617"/>
    </source>
</evidence>
<dbReference type="PANTHER" id="PTHR46696:SF4">
    <property type="entry name" value="BIOTIN BIOSYNTHESIS CYTOCHROME P450"/>
    <property type="match status" value="1"/>
</dbReference>
<dbReference type="InterPro" id="IPR036396">
    <property type="entry name" value="Cyt_P450_sf"/>
</dbReference>
<evidence type="ECO:0000313" key="3">
    <source>
        <dbReference type="EMBL" id="SCF45381.1"/>
    </source>
</evidence>
<dbReference type="InterPro" id="IPR001128">
    <property type="entry name" value="Cyt_P450"/>
</dbReference>
<dbReference type="Proteomes" id="UP000198551">
    <property type="component" value="Unassembled WGS sequence"/>
</dbReference>
<keyword evidence="2" id="KW-0408">Iron</keyword>
<dbReference type="RefSeq" id="WP_091051218.1">
    <property type="nucleotide sequence ID" value="NZ_FMCV01000034.1"/>
</dbReference>
<dbReference type="Gene3D" id="1.10.630.10">
    <property type="entry name" value="Cytochrome P450"/>
    <property type="match status" value="1"/>
</dbReference>
<evidence type="ECO:0000313" key="4">
    <source>
        <dbReference type="Proteomes" id="UP000198551"/>
    </source>
</evidence>
<dbReference type="GO" id="GO:0008395">
    <property type="term" value="F:steroid hydroxylase activity"/>
    <property type="evidence" value="ECO:0007669"/>
    <property type="project" value="TreeGrafter"/>
</dbReference>
<keyword evidence="2" id="KW-0479">Metal-binding</keyword>
<gene>
    <name evidence="3" type="ORF">GA0070215_1346</name>
</gene>
<dbReference type="InterPro" id="IPR002397">
    <property type="entry name" value="Cyt_P450_B"/>
</dbReference>
<dbReference type="AlphaFoldDB" id="A0A1C5AJX0"/>
<dbReference type="GO" id="GO:0036199">
    <property type="term" value="F:cholest-4-en-3-one 26-monooxygenase activity"/>
    <property type="evidence" value="ECO:0007669"/>
    <property type="project" value="TreeGrafter"/>
</dbReference>
<dbReference type="EMBL" id="FMCV01000034">
    <property type="protein sequence ID" value="SCF45381.1"/>
    <property type="molecule type" value="Genomic_DNA"/>
</dbReference>
<comment type="similarity">
    <text evidence="1 2">Belongs to the cytochrome P450 family.</text>
</comment>
<dbReference type="SUPFAM" id="SSF48264">
    <property type="entry name" value="Cytochrome P450"/>
    <property type="match status" value="1"/>
</dbReference>
<reference evidence="4" key="1">
    <citation type="submission" date="2016-06" db="EMBL/GenBank/DDBJ databases">
        <authorList>
            <person name="Varghese N."/>
        </authorList>
    </citation>
    <scope>NUCLEOTIDE SEQUENCE [LARGE SCALE GENOMIC DNA]</scope>
    <source>
        <strain evidence="4">DSM 45555</strain>
    </source>
</reference>
<dbReference type="GO" id="GO:0006707">
    <property type="term" value="P:cholesterol catabolic process"/>
    <property type="evidence" value="ECO:0007669"/>
    <property type="project" value="TreeGrafter"/>
</dbReference>
<name>A0A1C5AJX0_9ACTN</name>
<dbReference type="Pfam" id="PF00067">
    <property type="entry name" value="p450"/>
    <property type="match status" value="1"/>
</dbReference>